<feature type="non-terminal residue" evidence="2">
    <location>
        <position position="1"/>
    </location>
</feature>
<organism evidence="2 3">
    <name type="scientific">Mesorhabditis spiculigera</name>
    <dbReference type="NCBI Taxonomy" id="96644"/>
    <lineage>
        <taxon>Eukaryota</taxon>
        <taxon>Metazoa</taxon>
        <taxon>Ecdysozoa</taxon>
        <taxon>Nematoda</taxon>
        <taxon>Chromadorea</taxon>
        <taxon>Rhabditida</taxon>
        <taxon>Rhabditina</taxon>
        <taxon>Rhabditomorpha</taxon>
        <taxon>Rhabditoidea</taxon>
        <taxon>Rhabditidae</taxon>
        <taxon>Mesorhabditinae</taxon>
        <taxon>Mesorhabditis</taxon>
    </lineage>
</organism>
<dbReference type="PANTHER" id="PTHR47705:SF1">
    <property type="entry name" value="PNP_UDP_1 DOMAIN-CONTAINING PROTEIN"/>
    <property type="match status" value="1"/>
</dbReference>
<protein>
    <recommendedName>
        <fullName evidence="1">Winged helix-turn-helix domain-containing protein</fullName>
    </recommendedName>
</protein>
<dbReference type="InterPro" id="IPR035994">
    <property type="entry name" value="Nucleoside_phosphorylase_sf"/>
</dbReference>
<dbReference type="InterPro" id="IPR055121">
    <property type="entry name" value="HTH_69"/>
</dbReference>
<dbReference type="PANTHER" id="PTHR47705">
    <property type="entry name" value="AGAP000321-PA"/>
    <property type="match status" value="1"/>
</dbReference>
<evidence type="ECO:0000313" key="3">
    <source>
        <dbReference type="Proteomes" id="UP001177023"/>
    </source>
</evidence>
<dbReference type="Proteomes" id="UP001177023">
    <property type="component" value="Unassembled WGS sequence"/>
</dbReference>
<gene>
    <name evidence="2" type="ORF">MSPICULIGERA_LOCUS16783</name>
</gene>
<evidence type="ECO:0000259" key="1">
    <source>
        <dbReference type="Pfam" id="PF22979"/>
    </source>
</evidence>
<keyword evidence="3" id="KW-1185">Reference proteome</keyword>
<dbReference type="GO" id="GO:0009116">
    <property type="term" value="P:nucleoside metabolic process"/>
    <property type="evidence" value="ECO:0007669"/>
    <property type="project" value="InterPro"/>
</dbReference>
<feature type="domain" description="Winged helix-turn-helix" evidence="1">
    <location>
        <begin position="115"/>
        <end position="175"/>
    </location>
</feature>
<accession>A0AA36D040</accession>
<sequence>MVVTSLVALIPLKTGQEHNLTRITREFDINSERESRHLSFRLNDGVDTRAGAVAIQSFFAHLLNNMPRDNAGFFKRIMRLLQTGYQEIESVQLEMKQLTEQESIPLPDTSLFHANDEVSAPRVQEELEHAFPNGLNIAALAKRLSSSEETIEQYLLKLEAEGIVERMGEEWLRRDLRNVDGILATHRDHQTSGQANAPTIAIITHLFSEKQAIDAIIEEPQVIHRYKSGGDSNAFTIGRIGNHRVVAAKLAVIGDSREAATSAGGITTRLLGYFQHIEHVFVVGVGGAVPQFVDPKLHARLGDVIVSADRPTAAYVFAHETIIDPYTEEIVGFSTHKHNPVDASIANIVENGGEELHKNWERNTSEAVRKLKDQAQNETDFTKPPADTDVLMLHVGGGSVVVVPHSNQQRQSSLYHLGSIGGLTSKTSVKAGDVDESTSLLRDRFAAEFNVRALDAGVDSVVASIEGSRIDSWALIRGVADYQNGYSKTAKLWQPYAAARAAAMAQTIIERL</sequence>
<dbReference type="EMBL" id="CATQJA010002654">
    <property type="protein sequence ID" value="CAJ0578535.1"/>
    <property type="molecule type" value="Genomic_DNA"/>
</dbReference>
<evidence type="ECO:0000313" key="2">
    <source>
        <dbReference type="EMBL" id="CAJ0578535.1"/>
    </source>
</evidence>
<proteinExistence type="predicted"/>
<comment type="caution">
    <text evidence="2">The sequence shown here is derived from an EMBL/GenBank/DDBJ whole genome shotgun (WGS) entry which is preliminary data.</text>
</comment>
<reference evidence="2" key="1">
    <citation type="submission" date="2023-06" db="EMBL/GenBank/DDBJ databases">
        <authorList>
            <person name="Delattre M."/>
        </authorList>
    </citation>
    <scope>NUCLEOTIDE SEQUENCE</scope>
    <source>
        <strain evidence="2">AF72</strain>
    </source>
</reference>
<name>A0AA36D040_9BILA</name>
<dbReference type="AlphaFoldDB" id="A0AA36D040"/>
<dbReference type="Pfam" id="PF22979">
    <property type="entry name" value="HTH_69"/>
    <property type="match status" value="1"/>
</dbReference>
<dbReference type="GO" id="GO:0003824">
    <property type="term" value="F:catalytic activity"/>
    <property type="evidence" value="ECO:0007669"/>
    <property type="project" value="InterPro"/>
</dbReference>
<dbReference type="Gene3D" id="3.40.50.1580">
    <property type="entry name" value="Nucleoside phosphorylase domain"/>
    <property type="match status" value="1"/>
</dbReference>